<sequence>MTTLRFLFILLVVLNALAFAAIKGWLGSAAPGGEPERISNQLRPEQIRLGAAGMEEAAQAAPASEPPPAPDEAPTAPGEAPAETASETGAPASAAVAGSEPAPPAVPEAAAPPAAAPVCVAWAELPADEADRLAARLNAAGFKYVRTRKETPSSWWVRTPPQGSRAQAEKRVGELRELGITDTFIVQESGPSQFAISLGLFRTEKSAQQLLVQLRAKGARDANAEPRMTTTFRIQASLPRDRVAAVEGRRPPLSERRTACTQ</sequence>
<comment type="caution">
    <text evidence="3">The sequence shown here is derived from an EMBL/GenBank/DDBJ whole genome shotgun (WGS) entry which is preliminary data.</text>
</comment>
<evidence type="ECO:0000313" key="4">
    <source>
        <dbReference type="Proteomes" id="UP001595974"/>
    </source>
</evidence>
<dbReference type="EMBL" id="JBHSOG010000059">
    <property type="protein sequence ID" value="MFC5770708.1"/>
    <property type="molecule type" value="Genomic_DNA"/>
</dbReference>
<dbReference type="InterPro" id="IPR007730">
    <property type="entry name" value="SPOR-like_dom"/>
</dbReference>
<feature type="domain" description="SPOR" evidence="2">
    <location>
        <begin position="149"/>
        <end position="231"/>
    </location>
</feature>
<accession>A0ABW1AU70</accession>
<gene>
    <name evidence="3" type="ORF">ACFPTN_15110</name>
</gene>
<dbReference type="Gene3D" id="3.30.70.1070">
    <property type="entry name" value="Sporulation related repeat"/>
    <property type="match status" value="1"/>
</dbReference>
<reference evidence="4" key="1">
    <citation type="journal article" date="2019" name="Int. J. Syst. Evol. Microbiol.">
        <title>The Global Catalogue of Microorganisms (GCM) 10K type strain sequencing project: providing services to taxonomists for standard genome sequencing and annotation.</title>
        <authorList>
            <consortium name="The Broad Institute Genomics Platform"/>
            <consortium name="The Broad Institute Genome Sequencing Center for Infectious Disease"/>
            <person name="Wu L."/>
            <person name="Ma J."/>
        </authorList>
    </citation>
    <scope>NUCLEOTIDE SEQUENCE [LARGE SCALE GENOMIC DNA]</scope>
    <source>
        <strain evidence="4">SHR3</strain>
    </source>
</reference>
<protein>
    <submittedName>
        <fullName evidence="3">SPOR domain-containing protein</fullName>
    </submittedName>
</protein>
<keyword evidence="4" id="KW-1185">Reference proteome</keyword>
<name>A0ABW1AU70_9RHOO</name>
<organism evidence="3 4">
    <name type="scientific">Thauera sinica</name>
    <dbReference type="NCBI Taxonomy" id="2665146"/>
    <lineage>
        <taxon>Bacteria</taxon>
        <taxon>Pseudomonadati</taxon>
        <taxon>Pseudomonadota</taxon>
        <taxon>Betaproteobacteria</taxon>
        <taxon>Rhodocyclales</taxon>
        <taxon>Zoogloeaceae</taxon>
        <taxon>Thauera</taxon>
    </lineage>
</organism>
<dbReference type="InterPro" id="IPR036680">
    <property type="entry name" value="SPOR-like_sf"/>
</dbReference>
<dbReference type="Pfam" id="PF05036">
    <property type="entry name" value="SPOR"/>
    <property type="match status" value="1"/>
</dbReference>
<feature type="region of interest" description="Disordered" evidence="1">
    <location>
        <begin position="243"/>
        <end position="262"/>
    </location>
</feature>
<feature type="compositionally biased region" description="Low complexity" evidence="1">
    <location>
        <begin position="72"/>
        <end position="100"/>
    </location>
</feature>
<dbReference type="SUPFAM" id="SSF110997">
    <property type="entry name" value="Sporulation related repeat"/>
    <property type="match status" value="1"/>
</dbReference>
<dbReference type="RefSeq" id="WP_096444805.1">
    <property type="nucleotide sequence ID" value="NZ_JBHSOG010000059.1"/>
</dbReference>
<proteinExistence type="predicted"/>
<dbReference type="PROSITE" id="PS51724">
    <property type="entry name" value="SPOR"/>
    <property type="match status" value="1"/>
</dbReference>
<evidence type="ECO:0000259" key="2">
    <source>
        <dbReference type="PROSITE" id="PS51724"/>
    </source>
</evidence>
<evidence type="ECO:0000256" key="1">
    <source>
        <dbReference type="SAM" id="MobiDB-lite"/>
    </source>
</evidence>
<evidence type="ECO:0000313" key="3">
    <source>
        <dbReference type="EMBL" id="MFC5770708.1"/>
    </source>
</evidence>
<dbReference type="Proteomes" id="UP001595974">
    <property type="component" value="Unassembled WGS sequence"/>
</dbReference>
<feature type="region of interest" description="Disordered" evidence="1">
    <location>
        <begin position="55"/>
        <end position="110"/>
    </location>
</feature>